<dbReference type="AlphaFoldDB" id="A0A0L0SM35"/>
<reference evidence="3" key="2">
    <citation type="submission" date="2009-11" db="EMBL/GenBank/DDBJ databases">
        <title>The Genome Sequence of Allomyces macrogynus strain ATCC 38327.</title>
        <authorList>
            <consortium name="The Broad Institute Genome Sequencing Platform"/>
            <person name="Russ C."/>
            <person name="Cuomo C."/>
            <person name="Shea T."/>
            <person name="Young S.K."/>
            <person name="Zeng Q."/>
            <person name="Koehrsen M."/>
            <person name="Haas B."/>
            <person name="Borodovsky M."/>
            <person name="Guigo R."/>
            <person name="Alvarado L."/>
            <person name="Berlin A."/>
            <person name="Borenstein D."/>
            <person name="Chen Z."/>
            <person name="Engels R."/>
            <person name="Freedman E."/>
            <person name="Gellesch M."/>
            <person name="Goldberg J."/>
            <person name="Griggs A."/>
            <person name="Gujja S."/>
            <person name="Heiman D."/>
            <person name="Hepburn T."/>
            <person name="Howarth C."/>
            <person name="Jen D."/>
            <person name="Larson L."/>
            <person name="Lewis B."/>
            <person name="Mehta T."/>
            <person name="Park D."/>
            <person name="Pearson M."/>
            <person name="Roberts A."/>
            <person name="Saif S."/>
            <person name="Shenoy N."/>
            <person name="Sisk P."/>
            <person name="Stolte C."/>
            <person name="Sykes S."/>
            <person name="Walk T."/>
            <person name="White J."/>
            <person name="Yandava C."/>
            <person name="Burger G."/>
            <person name="Gray M.W."/>
            <person name="Holland P.W.H."/>
            <person name="King N."/>
            <person name="Lang F.B.F."/>
            <person name="Roger A.J."/>
            <person name="Ruiz-Trillo I."/>
            <person name="Lander E."/>
            <person name="Nusbaum C."/>
        </authorList>
    </citation>
    <scope>NUCLEOTIDE SEQUENCE [LARGE SCALE GENOMIC DNA]</scope>
    <source>
        <strain evidence="3">ATCC 38327</strain>
    </source>
</reference>
<feature type="compositionally biased region" description="Acidic residues" evidence="1">
    <location>
        <begin position="67"/>
        <end position="77"/>
    </location>
</feature>
<evidence type="ECO:0000313" key="2">
    <source>
        <dbReference type="EMBL" id="KNE63508.1"/>
    </source>
</evidence>
<dbReference type="VEuPathDB" id="FungiDB:AMAG_08630"/>
<reference evidence="2 3" key="1">
    <citation type="submission" date="2009-11" db="EMBL/GenBank/DDBJ databases">
        <title>Annotation of Allomyces macrogynus ATCC 38327.</title>
        <authorList>
            <consortium name="The Broad Institute Genome Sequencing Platform"/>
            <person name="Russ C."/>
            <person name="Cuomo C."/>
            <person name="Burger G."/>
            <person name="Gray M.W."/>
            <person name="Holland P.W.H."/>
            <person name="King N."/>
            <person name="Lang F.B.F."/>
            <person name="Roger A.J."/>
            <person name="Ruiz-Trillo I."/>
            <person name="Young S.K."/>
            <person name="Zeng Q."/>
            <person name="Gargeya S."/>
            <person name="Fitzgerald M."/>
            <person name="Haas B."/>
            <person name="Abouelleil A."/>
            <person name="Alvarado L."/>
            <person name="Arachchi H.M."/>
            <person name="Berlin A."/>
            <person name="Chapman S.B."/>
            <person name="Gearin G."/>
            <person name="Goldberg J."/>
            <person name="Griggs A."/>
            <person name="Gujja S."/>
            <person name="Hansen M."/>
            <person name="Heiman D."/>
            <person name="Howarth C."/>
            <person name="Larimer J."/>
            <person name="Lui A."/>
            <person name="MacDonald P.J.P."/>
            <person name="McCowen C."/>
            <person name="Montmayeur A."/>
            <person name="Murphy C."/>
            <person name="Neiman D."/>
            <person name="Pearson M."/>
            <person name="Priest M."/>
            <person name="Roberts A."/>
            <person name="Saif S."/>
            <person name="Shea T."/>
            <person name="Sisk P."/>
            <person name="Stolte C."/>
            <person name="Sykes S."/>
            <person name="Wortman J."/>
            <person name="Nusbaum C."/>
            <person name="Birren B."/>
        </authorList>
    </citation>
    <scope>NUCLEOTIDE SEQUENCE [LARGE SCALE GENOMIC DNA]</scope>
    <source>
        <strain evidence="2 3">ATCC 38327</strain>
    </source>
</reference>
<feature type="region of interest" description="Disordered" evidence="1">
    <location>
        <begin position="122"/>
        <end position="145"/>
    </location>
</feature>
<feature type="region of interest" description="Disordered" evidence="1">
    <location>
        <begin position="47"/>
        <end position="77"/>
    </location>
</feature>
<feature type="compositionally biased region" description="Low complexity" evidence="1">
    <location>
        <begin position="303"/>
        <end position="315"/>
    </location>
</feature>
<gene>
    <name evidence="2" type="ORF">AMAG_08630</name>
</gene>
<accession>A0A0L0SM35</accession>
<dbReference type="OrthoDB" id="5597540at2759"/>
<protein>
    <submittedName>
        <fullName evidence="2">Uncharacterized protein</fullName>
    </submittedName>
</protein>
<feature type="compositionally biased region" description="Pro residues" evidence="1">
    <location>
        <begin position="290"/>
        <end position="299"/>
    </location>
</feature>
<name>A0A0L0SM35_ALLM3</name>
<dbReference type="EMBL" id="GG745342">
    <property type="protein sequence ID" value="KNE63508.1"/>
    <property type="molecule type" value="Genomic_DNA"/>
</dbReference>
<organism evidence="2 3">
    <name type="scientific">Allomyces macrogynus (strain ATCC 38327)</name>
    <name type="common">Allomyces javanicus var. macrogynus</name>
    <dbReference type="NCBI Taxonomy" id="578462"/>
    <lineage>
        <taxon>Eukaryota</taxon>
        <taxon>Fungi</taxon>
        <taxon>Fungi incertae sedis</taxon>
        <taxon>Blastocladiomycota</taxon>
        <taxon>Blastocladiomycetes</taxon>
        <taxon>Blastocladiales</taxon>
        <taxon>Blastocladiaceae</taxon>
        <taxon>Allomyces</taxon>
    </lineage>
</organism>
<evidence type="ECO:0000313" key="3">
    <source>
        <dbReference type="Proteomes" id="UP000054350"/>
    </source>
</evidence>
<evidence type="ECO:0000256" key="1">
    <source>
        <dbReference type="SAM" id="MobiDB-lite"/>
    </source>
</evidence>
<keyword evidence="3" id="KW-1185">Reference proteome</keyword>
<sequence length="331" mass="34339">MPSLPSAPAPSSTVRGWFSAAMTVTGAATSAATLPARSWASRAWLPPWTAAGAPTSPPAVNSAASSDVDDAMSDASDLDDADEWQVVVCHMTDFAAPQPVSTVPLRRLDAALQTVAHACLRDEYEDDEADDADDESVDLSDDYEDDEDLQLAPHVRAPAAGATTLLPPTWLDAPPTAAPSRTTTPAAAVVLPPFRSTTPGARVVLAPSRTTTPGALPLFRSTTPGTQAPAPARPASTPPSTTTAIDPATGEPRARSRSRSRRGSLIDAAAQVDAARAARRAAAKVSVPRRTPPPPPPSRPRAKSATAAAGRGVVGRFDRSPRVAHAARTRR</sequence>
<feature type="compositionally biased region" description="Acidic residues" evidence="1">
    <location>
        <begin position="123"/>
        <end position="145"/>
    </location>
</feature>
<proteinExistence type="predicted"/>
<dbReference type="Proteomes" id="UP000054350">
    <property type="component" value="Unassembled WGS sequence"/>
</dbReference>
<feature type="region of interest" description="Disordered" evidence="1">
    <location>
        <begin position="211"/>
        <end position="331"/>
    </location>
</feature>
<feature type="compositionally biased region" description="Low complexity" evidence="1">
    <location>
        <begin position="226"/>
        <end position="249"/>
    </location>
</feature>